<organism evidence="5">
    <name type="scientific">Micromonas pusilla (strain CCMP1545)</name>
    <name type="common">Picoplanktonic green alga</name>
    <dbReference type="NCBI Taxonomy" id="564608"/>
    <lineage>
        <taxon>Eukaryota</taxon>
        <taxon>Viridiplantae</taxon>
        <taxon>Chlorophyta</taxon>
        <taxon>Mamiellophyceae</taxon>
        <taxon>Mamiellales</taxon>
        <taxon>Mamiellaceae</taxon>
        <taxon>Micromonas</taxon>
    </lineage>
</organism>
<dbReference type="InterPro" id="IPR000504">
    <property type="entry name" value="RRM_dom"/>
</dbReference>
<proteinExistence type="predicted"/>
<dbReference type="EMBL" id="GG663747">
    <property type="protein sequence ID" value="EEH52910.1"/>
    <property type="molecule type" value="Genomic_DNA"/>
</dbReference>
<evidence type="ECO:0000256" key="1">
    <source>
        <dbReference type="PROSITE-ProRule" id="PRU00176"/>
    </source>
</evidence>
<dbReference type="AlphaFoldDB" id="C1N4B5"/>
<dbReference type="OMA" id="VGNVHSE"/>
<dbReference type="SMART" id="SM00360">
    <property type="entry name" value="RRM"/>
    <property type="match status" value="2"/>
</dbReference>
<dbReference type="OrthoDB" id="439808at2759"/>
<dbReference type="PANTHER" id="PTHR48035">
    <property type="entry name" value="HETEROGENEOUS NUCLEAR RIBONUCLEOPROTEIN 1"/>
    <property type="match status" value="1"/>
</dbReference>
<dbReference type="Pfam" id="PF00076">
    <property type="entry name" value="RRM_1"/>
    <property type="match status" value="2"/>
</dbReference>
<feature type="compositionally biased region" description="Low complexity" evidence="2">
    <location>
        <begin position="364"/>
        <end position="376"/>
    </location>
</feature>
<dbReference type="eggNOG" id="KOG4205">
    <property type="taxonomic scope" value="Eukaryota"/>
</dbReference>
<evidence type="ECO:0000259" key="3">
    <source>
        <dbReference type="PROSITE" id="PS50102"/>
    </source>
</evidence>
<keyword evidence="1" id="KW-0694">RNA-binding</keyword>
<feature type="region of interest" description="Disordered" evidence="2">
    <location>
        <begin position="87"/>
        <end position="133"/>
    </location>
</feature>
<evidence type="ECO:0000313" key="4">
    <source>
        <dbReference type="EMBL" id="EEH52910.1"/>
    </source>
</evidence>
<feature type="domain" description="RRM" evidence="3">
    <location>
        <begin position="16"/>
        <end position="92"/>
    </location>
</feature>
<reference evidence="4 5" key="1">
    <citation type="journal article" date="2009" name="Science">
        <title>Green evolution and dynamic adaptations revealed by genomes of the marine picoeukaryotes Micromonas.</title>
        <authorList>
            <person name="Worden A.Z."/>
            <person name="Lee J.H."/>
            <person name="Mock T."/>
            <person name="Rouze P."/>
            <person name="Simmons M.P."/>
            <person name="Aerts A.L."/>
            <person name="Allen A.E."/>
            <person name="Cuvelier M.L."/>
            <person name="Derelle E."/>
            <person name="Everett M.V."/>
            <person name="Foulon E."/>
            <person name="Grimwood J."/>
            <person name="Gundlach H."/>
            <person name="Henrissat B."/>
            <person name="Napoli C."/>
            <person name="McDonald S.M."/>
            <person name="Parker M.S."/>
            <person name="Rombauts S."/>
            <person name="Salamov A."/>
            <person name="Von Dassow P."/>
            <person name="Badger J.H."/>
            <person name="Coutinho P.M."/>
            <person name="Demir E."/>
            <person name="Dubchak I."/>
            <person name="Gentemann C."/>
            <person name="Eikrem W."/>
            <person name="Gready J.E."/>
            <person name="John U."/>
            <person name="Lanier W."/>
            <person name="Lindquist E.A."/>
            <person name="Lucas S."/>
            <person name="Mayer K.F."/>
            <person name="Moreau H."/>
            <person name="Not F."/>
            <person name="Otillar R."/>
            <person name="Panaud O."/>
            <person name="Pangilinan J."/>
            <person name="Paulsen I."/>
            <person name="Piegu B."/>
            <person name="Poliakov A."/>
            <person name="Robbens S."/>
            <person name="Schmutz J."/>
            <person name="Toulza E."/>
            <person name="Wyss T."/>
            <person name="Zelensky A."/>
            <person name="Zhou K."/>
            <person name="Armbrust E.V."/>
            <person name="Bhattacharya D."/>
            <person name="Goodenough U.W."/>
            <person name="Van de Peer Y."/>
            <person name="Grigoriev I.V."/>
        </authorList>
    </citation>
    <scope>NUCLEOTIDE SEQUENCE [LARGE SCALE GENOMIC DNA]</scope>
    <source>
        <strain evidence="4 5">CCMP1545</strain>
    </source>
</reference>
<sequence length="406" mass="42603">MPGDVPVFAPSGESDFRIYHNSMDLSRETLRLHFAKFGKVLDVYVPRDPQTGQPRSYGFTTFHDEEGMEKALAHAATHDITGVKVPVSYAGRKPRQPDGGGGGGDGDGRGSHGSAPSSSTGAAERERKGAGPRVYVGGIDNAYPGHSVDGIKAHFGKHGVVTDVYVPKHRITGEKQPYCFVTFAAAEGAQKAKAAFERGERNVAGKEIEAVNDAPDRNAHYGRDGGGGGGGAPGPGPGPPRHHPQPPPPRHHPQPPQYEYVLVPVGSSAAPGPGPGPQMTPAPGAGPQRPPTTAPPPMPYHHPHQPPHAPARPPPPGPMMMMMIPAPAPAPPGAYHQPTGGAPQMTPYRHPHPAAPQPHRQPHRQPYSAAAPPGGSAPRGGDRGGGQHRRHAPYSGRPERSGEPRK</sequence>
<dbReference type="InterPro" id="IPR035979">
    <property type="entry name" value="RBD_domain_sf"/>
</dbReference>
<accession>C1N4B5</accession>
<evidence type="ECO:0000313" key="5">
    <source>
        <dbReference type="Proteomes" id="UP000001876"/>
    </source>
</evidence>
<feature type="domain" description="RRM" evidence="3">
    <location>
        <begin position="132"/>
        <end position="215"/>
    </location>
</feature>
<feature type="compositionally biased region" description="Pro residues" evidence="2">
    <location>
        <begin position="288"/>
        <end position="318"/>
    </location>
</feature>
<dbReference type="Gene3D" id="3.30.70.330">
    <property type="match status" value="2"/>
</dbReference>
<dbReference type="PANTHER" id="PTHR48035:SF2">
    <property type="entry name" value="RNA-BINDING REGION RNP-1 DOMAIN-CONTAINING PROTEIN"/>
    <property type="match status" value="1"/>
</dbReference>
<dbReference type="Proteomes" id="UP000001876">
    <property type="component" value="Unassembled WGS sequence"/>
</dbReference>
<dbReference type="GO" id="GO:0003723">
    <property type="term" value="F:RNA binding"/>
    <property type="evidence" value="ECO:0007669"/>
    <property type="project" value="UniProtKB-UniRule"/>
</dbReference>
<feature type="compositionally biased region" description="Basic and acidic residues" evidence="2">
    <location>
        <begin position="211"/>
        <end position="223"/>
    </location>
</feature>
<protein>
    <submittedName>
        <fullName evidence="4">Predicted protein</fullName>
    </submittedName>
</protein>
<evidence type="ECO:0000256" key="2">
    <source>
        <dbReference type="SAM" id="MobiDB-lite"/>
    </source>
</evidence>
<dbReference type="RefSeq" id="XP_003062971.1">
    <property type="nucleotide sequence ID" value="XM_003062925.1"/>
</dbReference>
<dbReference type="InterPro" id="IPR053260">
    <property type="entry name" value="hnRNP"/>
</dbReference>
<feature type="region of interest" description="Disordered" evidence="2">
    <location>
        <begin position="211"/>
        <end position="406"/>
    </location>
</feature>
<gene>
    <name evidence="4" type="ORF">MICPUCDRAFT_52492</name>
</gene>
<dbReference type="KEGG" id="mpp:MICPUCDRAFT_52492"/>
<feature type="compositionally biased region" description="Basic and acidic residues" evidence="2">
    <location>
        <begin position="397"/>
        <end position="406"/>
    </location>
</feature>
<keyword evidence="5" id="KW-1185">Reference proteome</keyword>
<dbReference type="PROSITE" id="PS50102">
    <property type="entry name" value="RRM"/>
    <property type="match status" value="2"/>
</dbReference>
<name>C1N4B5_MICPC</name>
<feature type="compositionally biased region" description="Gly residues" evidence="2">
    <location>
        <begin position="224"/>
        <end position="233"/>
    </location>
</feature>
<dbReference type="GeneID" id="9688200"/>
<dbReference type="InterPro" id="IPR012677">
    <property type="entry name" value="Nucleotide-bd_a/b_plait_sf"/>
</dbReference>
<dbReference type="STRING" id="564608.C1N4B5"/>
<feature type="compositionally biased region" description="Basic residues" evidence="2">
    <location>
        <begin position="240"/>
        <end position="253"/>
    </location>
</feature>
<dbReference type="SUPFAM" id="SSF54928">
    <property type="entry name" value="RNA-binding domain, RBD"/>
    <property type="match status" value="1"/>
</dbReference>